<accession>A0A1A9W1U9</accession>
<dbReference type="STRING" id="37001.A0A1A9W1U9"/>
<reference evidence="4" key="1">
    <citation type="submission" date="2014-03" db="EMBL/GenBank/DDBJ databases">
        <authorList>
            <person name="Aksoy S."/>
            <person name="Warren W."/>
            <person name="Wilson R.K."/>
        </authorList>
    </citation>
    <scope>NUCLEOTIDE SEQUENCE [LARGE SCALE GENOMIC DNA]</scope>
    <source>
        <strain evidence="4">IAEA</strain>
    </source>
</reference>
<dbReference type="InterPro" id="IPR000859">
    <property type="entry name" value="CUB_dom"/>
</dbReference>
<dbReference type="Proteomes" id="UP000091820">
    <property type="component" value="Unassembled WGS sequence"/>
</dbReference>
<dbReference type="VEuPathDB" id="VectorBase:GBRI003296"/>
<protein>
    <submittedName>
        <fullName evidence="3">CUB domain-containing protein</fullName>
    </submittedName>
</protein>
<dbReference type="AlphaFoldDB" id="A0A1A9W1U9"/>
<dbReference type="EnsemblMetazoa" id="GBRI003296-RA">
    <property type="protein sequence ID" value="GBRI003296-PA"/>
    <property type="gene ID" value="GBRI003296"/>
</dbReference>
<organism evidence="3 4">
    <name type="scientific">Glossina brevipalpis</name>
    <dbReference type="NCBI Taxonomy" id="37001"/>
    <lineage>
        <taxon>Eukaryota</taxon>
        <taxon>Metazoa</taxon>
        <taxon>Ecdysozoa</taxon>
        <taxon>Arthropoda</taxon>
        <taxon>Hexapoda</taxon>
        <taxon>Insecta</taxon>
        <taxon>Pterygota</taxon>
        <taxon>Neoptera</taxon>
        <taxon>Endopterygota</taxon>
        <taxon>Diptera</taxon>
        <taxon>Brachycera</taxon>
        <taxon>Muscomorpha</taxon>
        <taxon>Hippoboscoidea</taxon>
        <taxon>Glossinidae</taxon>
        <taxon>Glossina</taxon>
    </lineage>
</organism>
<sequence>MFTESRDLLLDHFINNWATKLLSSELEEVVACRPGALSKNSRSSFSKSPPALVVTSSKSIGMAVVAVEDDILESTQERGSRPDSLEVLGVFGASKAFGVSAAVELAPPGVEAAKDGVGDVGLKPPIPKLPAPIFVPWDELCIEDEAGEPNINSSHLRGTIGLETDFLCFSLRYSSKSSNINGLLHIASAAVGGPTSKEEVNGIHSLPPLPPEYSGVLLGPTFKINFKRPILLLYSEIKVKKVLVLIDYKISFEIFEYLTETDHQMREHFRLVSLRRYPNGKIIASNNEPQCILTGIYKIRQTLLMSPNYTNSYFANTCWDYIIRSPYRCPTKFHIEFLDFFLPPSTDCVNNYLAIGLEDKLCGQIVGIKKYQTSDGILRLRLVINNSSYSEDKSFKLLITRLACEREDLFSESEIETNTETGLITALPEYLQPPSIEKEDKFCQQGLPSHVPAPAFASTIGEQLLIEPLRSSDDNNACCVNPFHQRNFYLTNPGFPRSMFSAFTATLQRDCEYRFIKFSPNVCRLRLNLKIFNFGQYADVNEPCGDDFIEIDNQRFCGCLTGWSYSFDWFAPAYKVMRMRLGYGSSLIGGFLIEVIQEDCFENRFLRSDFLKDFYNHQLFLQLPLRTYPEQPGRFNIPHPPSADFSSINKAAARRPFSNIKFNEYCLS</sequence>
<evidence type="ECO:0000259" key="2">
    <source>
        <dbReference type="SMART" id="SM00042"/>
    </source>
</evidence>
<proteinExistence type="predicted"/>
<evidence type="ECO:0000313" key="4">
    <source>
        <dbReference type="Proteomes" id="UP000091820"/>
    </source>
</evidence>
<evidence type="ECO:0000313" key="3">
    <source>
        <dbReference type="EnsemblMetazoa" id="GBRI003296-PA"/>
    </source>
</evidence>
<keyword evidence="1" id="KW-1015">Disulfide bond</keyword>
<feature type="domain" description="CUB" evidence="2">
    <location>
        <begin position="293"/>
        <end position="402"/>
    </location>
</feature>
<dbReference type="SUPFAM" id="SSF49854">
    <property type="entry name" value="Spermadhesin, CUB domain"/>
    <property type="match status" value="1"/>
</dbReference>
<keyword evidence="4" id="KW-1185">Reference proteome</keyword>
<dbReference type="InterPro" id="IPR035914">
    <property type="entry name" value="Sperma_CUB_dom_sf"/>
</dbReference>
<reference evidence="3" key="2">
    <citation type="submission" date="2020-05" db="UniProtKB">
        <authorList>
            <consortium name="EnsemblMetazoa"/>
        </authorList>
    </citation>
    <scope>IDENTIFICATION</scope>
    <source>
        <strain evidence="3">IAEA</strain>
    </source>
</reference>
<dbReference type="Gene3D" id="2.60.120.290">
    <property type="entry name" value="Spermadhesin, CUB domain"/>
    <property type="match status" value="1"/>
</dbReference>
<evidence type="ECO:0000256" key="1">
    <source>
        <dbReference type="ARBA" id="ARBA00023157"/>
    </source>
</evidence>
<dbReference type="SMART" id="SM00042">
    <property type="entry name" value="CUB"/>
    <property type="match status" value="1"/>
</dbReference>
<name>A0A1A9W1U9_9MUSC</name>